<dbReference type="GO" id="GO:0015833">
    <property type="term" value="P:peptide transport"/>
    <property type="evidence" value="ECO:0007669"/>
    <property type="project" value="TreeGrafter"/>
</dbReference>
<dbReference type="GO" id="GO:1904680">
    <property type="term" value="F:peptide transmembrane transporter activity"/>
    <property type="evidence" value="ECO:0007669"/>
    <property type="project" value="TreeGrafter"/>
</dbReference>
<dbReference type="eggNOG" id="COG0747">
    <property type="taxonomic scope" value="Bacteria"/>
</dbReference>
<feature type="domain" description="Solute-binding protein family 5" evidence="4">
    <location>
        <begin position="101"/>
        <end position="504"/>
    </location>
</feature>
<dbReference type="Gene3D" id="3.10.105.10">
    <property type="entry name" value="Dipeptide-binding Protein, Domain 3"/>
    <property type="match status" value="1"/>
</dbReference>
<dbReference type="Pfam" id="PF00496">
    <property type="entry name" value="SBP_bac_5"/>
    <property type="match status" value="1"/>
</dbReference>
<dbReference type="PANTHER" id="PTHR30290:SF62">
    <property type="entry name" value="OLIGOPEPTIDE ABC TRANSPORTER, PERIPLASMIC OLIGOPEPTIDE-BINDING PROTEIN"/>
    <property type="match status" value="1"/>
</dbReference>
<evidence type="ECO:0000256" key="2">
    <source>
        <dbReference type="ARBA" id="ARBA00005695"/>
    </source>
</evidence>
<feature type="signal peptide" evidence="3">
    <location>
        <begin position="1"/>
        <end position="24"/>
    </location>
</feature>
<evidence type="ECO:0000256" key="1">
    <source>
        <dbReference type="ARBA" id="ARBA00004418"/>
    </source>
</evidence>
<dbReference type="HOGENOM" id="CLU_017028_8_2_5"/>
<sequence>MTLIKRRTVLCMLAAAATPAIAKAAPVEQDFFKDQVAKGTLPGVKDRLPLVPRIVKLKEKGRLPGTHGGTVRMLIGRQKDIRLMTINGYARLVGYDEKLNLQPDILESFEQIDDRIFTFHLRPGHRWSDGSPFTTEDFRYYWEDVLTNKKLRRRGLPRELLSDGKPPIFEVIDELTVRYTWGSPHPGFLQSLASAQALTLAVPSAYMKQFHVDYVGEEKVAEAIKKYRVETWPDLHTKLSRSYRPENPDLPTLDPWMNTTEPPAQQFVFDRNPYFHRVDENGLQLPYVDRYLLNVSSSDIISAKTGAGETDLQITNLDFSDYTFLKSAEKLHPVNVSLWKRVQGSRIALLPNLNCADMAWRDFLRNRDVRRALSIAINRREINMVSFFGLAKESADTVLEESPLYKREYAEAWAQYDPDEANALLDQAGYSERNSSGIRLLSDGRPIEIVIETAGESTLETDVLELVTDHWRAIGLAPFIRVSQRDIFRSRAIAGETTMAVWVGLDNGVPTVDMSPEGLAPTADDQMQWPLWGMNHITQGKEGLPVDLPAPQRLLDLFNAWERSTNTAQREKIWHEMLAIRAENVFSIGIVNAALQPIVHSSQLRNVPAEALYGFAPTCYFGVYMPDTFWFDESV</sequence>
<keyword evidence="3" id="KW-0732">Signal</keyword>
<dbReference type="GO" id="GO:0043190">
    <property type="term" value="C:ATP-binding cassette (ABC) transporter complex"/>
    <property type="evidence" value="ECO:0007669"/>
    <property type="project" value="InterPro"/>
</dbReference>
<dbReference type="GO" id="GO:0030288">
    <property type="term" value="C:outer membrane-bounded periplasmic space"/>
    <property type="evidence" value="ECO:0007669"/>
    <property type="project" value="UniProtKB-ARBA"/>
</dbReference>
<dbReference type="InterPro" id="IPR039424">
    <property type="entry name" value="SBP_5"/>
</dbReference>
<dbReference type="InterPro" id="IPR000914">
    <property type="entry name" value="SBP_5_dom"/>
</dbReference>
<proteinExistence type="inferred from homology"/>
<feature type="chain" id="PRO_5002736422" evidence="3">
    <location>
        <begin position="25"/>
        <end position="635"/>
    </location>
</feature>
<dbReference type="Proteomes" id="UP000004291">
    <property type="component" value="Chromosome"/>
</dbReference>
<reference evidence="5 6" key="2">
    <citation type="submission" date="2012-06" db="EMBL/GenBank/DDBJ databases">
        <authorList>
            <person name="Fiebig A."/>
        </authorList>
    </citation>
    <scope>NUCLEOTIDE SEQUENCE [LARGE SCALE GENOMIC DNA]</scope>
    <source>
        <strain evidence="5 6">DFL-43</strain>
    </source>
</reference>
<name>A9DAS6_HOEPD</name>
<dbReference type="PANTHER" id="PTHR30290">
    <property type="entry name" value="PERIPLASMIC BINDING COMPONENT OF ABC TRANSPORTER"/>
    <property type="match status" value="1"/>
</dbReference>
<keyword evidence="6" id="KW-1185">Reference proteome</keyword>
<comment type="subcellular location">
    <subcellularLocation>
        <location evidence="1">Periplasm</location>
    </subcellularLocation>
</comment>
<protein>
    <submittedName>
        <fullName evidence="5">ABC-type dipeptide transport system, periplasmic component</fullName>
    </submittedName>
</protein>
<gene>
    <name evidence="5" type="ORF">HPDFL43_03776</name>
</gene>
<dbReference type="STRING" id="411684.HPDFL43_03776"/>
<comment type="caution">
    <text evidence="5">The sequence shown here is derived from an EMBL/GenBank/DDBJ whole genome shotgun (WGS) entry which is preliminary data.</text>
</comment>
<dbReference type="AlphaFoldDB" id="A9DAS6"/>
<dbReference type="EMBL" id="ABIA03000002">
    <property type="protein sequence ID" value="EDQ32632.1"/>
    <property type="molecule type" value="Genomic_DNA"/>
</dbReference>
<reference evidence="5 6" key="1">
    <citation type="submission" date="2007-10" db="EMBL/GenBank/DDBJ databases">
        <authorList>
            <person name="Wagner-Dobler I."/>
            <person name="Ferriera S."/>
            <person name="Johnson J."/>
            <person name="Kravitz S."/>
            <person name="Beeson K."/>
            <person name="Sutton G."/>
            <person name="Rogers Y.-H."/>
            <person name="Friedman R."/>
            <person name="Frazier M."/>
            <person name="Venter J.C."/>
        </authorList>
    </citation>
    <scope>NUCLEOTIDE SEQUENCE [LARGE SCALE GENOMIC DNA]</scope>
    <source>
        <strain evidence="5 6">DFL-43</strain>
    </source>
</reference>
<evidence type="ECO:0000313" key="5">
    <source>
        <dbReference type="EMBL" id="EDQ32632.1"/>
    </source>
</evidence>
<dbReference type="Gene3D" id="3.40.190.10">
    <property type="entry name" value="Periplasmic binding protein-like II"/>
    <property type="match status" value="1"/>
</dbReference>
<evidence type="ECO:0000313" key="6">
    <source>
        <dbReference type="Proteomes" id="UP000004291"/>
    </source>
</evidence>
<dbReference type="CDD" id="cd08500">
    <property type="entry name" value="PBP2_NikA_DppA_OppA_like_4"/>
    <property type="match status" value="1"/>
</dbReference>
<organism evidence="5 6">
    <name type="scientific">Hoeflea phototrophica (strain DSM 17068 / NCIMB 14078 / DFL-43)</name>
    <dbReference type="NCBI Taxonomy" id="411684"/>
    <lineage>
        <taxon>Bacteria</taxon>
        <taxon>Pseudomonadati</taxon>
        <taxon>Pseudomonadota</taxon>
        <taxon>Alphaproteobacteria</taxon>
        <taxon>Hyphomicrobiales</taxon>
        <taxon>Rhizobiaceae</taxon>
        <taxon>Hoeflea</taxon>
    </lineage>
</organism>
<evidence type="ECO:0000256" key="3">
    <source>
        <dbReference type="SAM" id="SignalP"/>
    </source>
</evidence>
<dbReference type="SUPFAM" id="SSF53850">
    <property type="entry name" value="Periplasmic binding protein-like II"/>
    <property type="match status" value="1"/>
</dbReference>
<accession>A9DAS6</accession>
<comment type="similarity">
    <text evidence="2">Belongs to the bacterial solute-binding protein 5 family.</text>
</comment>
<evidence type="ECO:0000259" key="4">
    <source>
        <dbReference type="Pfam" id="PF00496"/>
    </source>
</evidence>